<keyword evidence="5" id="KW-1133">Transmembrane helix</keyword>
<dbReference type="AlphaFoldDB" id="A0A6S8RYI8"/>
<sequence length="850" mass="95964">MTLAIPSLEGIILSAFPKVTTHLKHANAGDLSLSLILPYDAITACLAVTYNRYTVKYPGENKGSRFFWTAVLGFLAFSRYDYWIQVSAHLLSFSPYFHNKLNELVSKGNEKDGKSKGLDEMNRQRKALTILMSGYLVIFHLAYSMAYPNDSNSFLQSKLFRILTETTMLRTPMIAMWAKSLKYLHLLFPIEELKSAHDILIEFLDPQTFYAKIRHLLFVTFHIQVGMGFLGISFLRSEQNRKNSLVKIEDEVKRQNVANGKKAKTDGNGTVGKKTNTDKNRKSGEMDMSTEKRDASEKFRRGAGPFIFFAAFPYMVQIVGYGATNMYAFHCFRDDIHRTIRLNDLFDNDGSRFVATASSTVSNLSPGAYATNAETVVKTVYDLFNQNLFSLPKLMLLPSIVAKQPLLLMKITPLILFSDYVKSTIVSVITTEVERINKEVKDTESMRTKVEQYDLKNAELIQRSGYESVLFTEKKWMSLTEKIQDLNARTSIMTRSKMYFVGLQRHFVMMALVDCALAKLIAVGKIVAADIFVYARAIEDMINFVLMRSRAESELASMMSSIKVLRELKDIWDASEDRNLLKCTISEEKSLNIAGLTYTRGSASVRIDDVSMSSGVYAVTGANGSGKSTLFRLVMGCKSNEESVDVHSSIVLNNEGAIRMPSSNVVEITQNFYFPLFTSPFEWIYNIDIFEDELGEEKKVEMVERLANSLKDLNFYPETQLDQSKSSLTTDITTMKDDWFSDLSGGQKSKVELVRKVFLGDKCPRVLLIDETFAPLDPESKNLVMQRLKSFCSDSIVLVIYHADVKVSESVDSDQSLENACVESSNFFTDNLHVEDGALKVRPVCADELL</sequence>
<evidence type="ECO:0000259" key="6">
    <source>
        <dbReference type="PROSITE" id="PS50893"/>
    </source>
</evidence>
<keyword evidence="5" id="KW-0812">Transmembrane</keyword>
<dbReference type="PANTHER" id="PTHR43553">
    <property type="entry name" value="HEAVY METAL TRANSPORTER"/>
    <property type="match status" value="1"/>
</dbReference>
<dbReference type="PROSITE" id="PS50893">
    <property type="entry name" value="ABC_TRANSPORTER_2"/>
    <property type="match status" value="1"/>
</dbReference>
<dbReference type="InterPro" id="IPR050095">
    <property type="entry name" value="ECF_ABC_transporter_ATP-bd"/>
</dbReference>
<organism evidence="7">
    <name type="scientific">Chaetoceros debilis</name>
    <dbReference type="NCBI Taxonomy" id="122233"/>
    <lineage>
        <taxon>Eukaryota</taxon>
        <taxon>Sar</taxon>
        <taxon>Stramenopiles</taxon>
        <taxon>Ochrophyta</taxon>
        <taxon>Bacillariophyta</taxon>
        <taxon>Coscinodiscophyceae</taxon>
        <taxon>Chaetocerotophycidae</taxon>
        <taxon>Chaetocerotales</taxon>
        <taxon>Chaetocerotaceae</taxon>
        <taxon>Chaetoceros</taxon>
    </lineage>
</organism>
<feature type="region of interest" description="Disordered" evidence="4">
    <location>
        <begin position="257"/>
        <end position="294"/>
    </location>
</feature>
<evidence type="ECO:0000256" key="2">
    <source>
        <dbReference type="ARBA" id="ARBA00022741"/>
    </source>
</evidence>
<feature type="transmembrane region" description="Helical" evidence="5">
    <location>
        <begin position="127"/>
        <end position="146"/>
    </location>
</feature>
<evidence type="ECO:0000313" key="9">
    <source>
        <dbReference type="EMBL" id="CAE0458890.1"/>
    </source>
</evidence>
<feature type="compositionally biased region" description="Basic and acidic residues" evidence="4">
    <location>
        <begin position="275"/>
        <end position="294"/>
    </location>
</feature>
<reference evidence="7" key="1">
    <citation type="submission" date="2021-01" db="EMBL/GenBank/DDBJ databases">
        <authorList>
            <person name="Corre E."/>
            <person name="Pelletier E."/>
            <person name="Niang G."/>
            <person name="Scheremetjew M."/>
            <person name="Finn R."/>
            <person name="Kale V."/>
            <person name="Holt S."/>
            <person name="Cochrane G."/>
            <person name="Meng A."/>
            <person name="Brown T."/>
            <person name="Cohen L."/>
        </authorList>
    </citation>
    <scope>NUCLEOTIDE SEQUENCE</scope>
    <source>
        <strain evidence="7">MM31A-1</strain>
    </source>
</reference>
<feature type="transmembrane region" description="Helical" evidence="5">
    <location>
        <begin position="302"/>
        <end position="323"/>
    </location>
</feature>
<evidence type="ECO:0000256" key="4">
    <source>
        <dbReference type="SAM" id="MobiDB-lite"/>
    </source>
</evidence>
<gene>
    <name evidence="7" type="ORF">CDEB00056_LOCUS3729</name>
    <name evidence="8" type="ORF">CDEB00056_LOCUS3730</name>
    <name evidence="9" type="ORF">CDEB00056_LOCUS3731</name>
</gene>
<dbReference type="GO" id="GO:0043190">
    <property type="term" value="C:ATP-binding cassette (ABC) transporter complex"/>
    <property type="evidence" value="ECO:0007669"/>
    <property type="project" value="TreeGrafter"/>
</dbReference>
<feature type="transmembrane region" description="Helical" evidence="5">
    <location>
        <begin position="213"/>
        <end position="235"/>
    </location>
</feature>
<dbReference type="GO" id="GO:0005524">
    <property type="term" value="F:ATP binding"/>
    <property type="evidence" value="ECO:0007669"/>
    <property type="project" value="UniProtKB-KW"/>
</dbReference>
<keyword evidence="1" id="KW-0813">Transport</keyword>
<dbReference type="InterPro" id="IPR003439">
    <property type="entry name" value="ABC_transporter-like_ATP-bd"/>
</dbReference>
<dbReference type="GO" id="GO:0016887">
    <property type="term" value="F:ATP hydrolysis activity"/>
    <property type="evidence" value="ECO:0007669"/>
    <property type="project" value="InterPro"/>
</dbReference>
<evidence type="ECO:0000256" key="1">
    <source>
        <dbReference type="ARBA" id="ARBA00022448"/>
    </source>
</evidence>
<evidence type="ECO:0000313" key="7">
    <source>
        <dbReference type="EMBL" id="CAE0458888.1"/>
    </source>
</evidence>
<name>A0A6S8RYI8_9STRA</name>
<evidence type="ECO:0000256" key="3">
    <source>
        <dbReference type="ARBA" id="ARBA00022840"/>
    </source>
</evidence>
<dbReference type="EMBL" id="HBIO01005302">
    <property type="protein sequence ID" value="CAE0458890.1"/>
    <property type="molecule type" value="Transcribed_RNA"/>
</dbReference>
<accession>A0A6S8RYI8</accession>
<dbReference type="GO" id="GO:0042626">
    <property type="term" value="F:ATPase-coupled transmembrane transporter activity"/>
    <property type="evidence" value="ECO:0007669"/>
    <property type="project" value="TreeGrafter"/>
</dbReference>
<dbReference type="Pfam" id="PF00005">
    <property type="entry name" value="ABC_tran"/>
    <property type="match status" value="1"/>
</dbReference>
<keyword evidence="5" id="KW-0472">Membrane</keyword>
<dbReference type="InterPro" id="IPR027417">
    <property type="entry name" value="P-loop_NTPase"/>
</dbReference>
<dbReference type="EMBL" id="HBIO01005301">
    <property type="protein sequence ID" value="CAE0458889.1"/>
    <property type="molecule type" value="Transcribed_RNA"/>
</dbReference>
<protein>
    <recommendedName>
        <fullName evidence="6">ABC transporter domain-containing protein</fullName>
    </recommendedName>
</protein>
<dbReference type="SUPFAM" id="SSF52540">
    <property type="entry name" value="P-loop containing nucleoside triphosphate hydrolases"/>
    <property type="match status" value="1"/>
</dbReference>
<proteinExistence type="predicted"/>
<dbReference type="Gene3D" id="3.40.50.300">
    <property type="entry name" value="P-loop containing nucleotide triphosphate hydrolases"/>
    <property type="match status" value="1"/>
</dbReference>
<keyword evidence="3" id="KW-0067">ATP-binding</keyword>
<evidence type="ECO:0000313" key="8">
    <source>
        <dbReference type="EMBL" id="CAE0458889.1"/>
    </source>
</evidence>
<feature type="domain" description="ABC transporter" evidence="6">
    <location>
        <begin position="575"/>
        <end position="844"/>
    </location>
</feature>
<dbReference type="EMBL" id="HBIO01005300">
    <property type="protein sequence ID" value="CAE0458888.1"/>
    <property type="molecule type" value="Transcribed_RNA"/>
</dbReference>
<evidence type="ECO:0000256" key="5">
    <source>
        <dbReference type="SAM" id="Phobius"/>
    </source>
</evidence>
<keyword evidence="2" id="KW-0547">Nucleotide-binding</keyword>